<comment type="subcellular location">
    <subcellularLocation>
        <location evidence="10 11">Cytoplasm</location>
    </subcellularLocation>
</comment>
<evidence type="ECO:0000256" key="9">
    <source>
        <dbReference type="ARBA" id="ARBA00023316"/>
    </source>
</evidence>
<evidence type="ECO:0000256" key="1">
    <source>
        <dbReference type="ARBA" id="ARBA00022490"/>
    </source>
</evidence>
<feature type="domain" description="Mur ligase central" evidence="14">
    <location>
        <begin position="112"/>
        <end position="301"/>
    </location>
</feature>
<protein>
    <recommendedName>
        <fullName evidence="10 11">UDP-N-acetylmuramoyl-tripeptide--D-alanyl-D-alanine ligase</fullName>
        <ecNumber evidence="10 11">6.3.2.10</ecNumber>
    </recommendedName>
    <alternativeName>
        <fullName evidence="10">D-alanyl-D-alanine-adding enzyme</fullName>
    </alternativeName>
</protein>
<sequence length="476" mass="50263">MSEPLWTREAFVAGAGGTPQGQVPDAVLGISIDSRTLQPGEAFFAIKGDRFDGHDFVASALENGAAVAVISADRLGGLPADGRYLVVDDPLEALRRLAVAARQRSRARIVAVTGSVGKTGTKEALRLALSPSGKVHASVASFNNHWGVPLTLARMPEDTDYGVFEIGMNHAGEITPLVKMVRPHVAIITTVQAVHLEFFESIEGIAKAKAEIFNGLESGGQAILNRDNDQFDLLLFLAKAAGVSEIQTFGTGEGADSFLEKAARQPGSSSVQARILGQNITYKIGAAGQHHVVNSLAVLTAVVDLGADLALAGLALADMQAPKGRGQVSRLSMDGGVASLIDESYNANPASMRAALAVLADAPVSRPGRRIAVLGDMLELGEDGPRMHAGLLEPIEAAQVDTVYCAGPLMHHLWQQLPPQRRGHYAEHARDLTERLLEDLRPKDVVMIKGSLGSKMGPLVEALKSEYPPADETAAA</sequence>
<name>A0A916TAY6_9HYPH</name>
<evidence type="ECO:0000256" key="7">
    <source>
        <dbReference type="ARBA" id="ARBA00022984"/>
    </source>
</evidence>
<dbReference type="Proteomes" id="UP000605148">
    <property type="component" value="Unassembled WGS sequence"/>
</dbReference>
<dbReference type="NCBIfam" id="NF010693">
    <property type="entry name" value="PRK14093.1"/>
    <property type="match status" value="1"/>
</dbReference>
<evidence type="ECO:0000256" key="8">
    <source>
        <dbReference type="ARBA" id="ARBA00023306"/>
    </source>
</evidence>
<dbReference type="InterPro" id="IPR000713">
    <property type="entry name" value="Mur_ligase_N"/>
</dbReference>
<dbReference type="InterPro" id="IPR051046">
    <property type="entry name" value="MurCDEF_CellWall_CoF430Synth"/>
</dbReference>
<dbReference type="SUPFAM" id="SSF53623">
    <property type="entry name" value="MurD-like peptide ligases, catalytic domain"/>
    <property type="match status" value="1"/>
</dbReference>
<dbReference type="PANTHER" id="PTHR43024">
    <property type="entry name" value="UDP-N-ACETYLMURAMOYL-TRIPEPTIDE--D-ALANYL-D-ALANINE LIGASE"/>
    <property type="match status" value="1"/>
</dbReference>
<dbReference type="InterPro" id="IPR035911">
    <property type="entry name" value="MurE/MurF_N"/>
</dbReference>
<reference evidence="15" key="2">
    <citation type="submission" date="2020-09" db="EMBL/GenBank/DDBJ databases">
        <authorList>
            <person name="Sun Q."/>
            <person name="Zhou Y."/>
        </authorList>
    </citation>
    <scope>NUCLEOTIDE SEQUENCE</scope>
    <source>
        <strain evidence="15">CGMCC 1.12426</strain>
    </source>
</reference>
<evidence type="ECO:0000259" key="14">
    <source>
        <dbReference type="Pfam" id="PF08245"/>
    </source>
</evidence>
<gene>
    <name evidence="10 15" type="primary">murF</name>
    <name evidence="15" type="ORF">GCM10011316_06010</name>
</gene>
<evidence type="ECO:0000259" key="13">
    <source>
        <dbReference type="Pfam" id="PF02875"/>
    </source>
</evidence>
<comment type="caution">
    <text evidence="10">Lacks conserved residue(s) required for the propagation of feature annotation.</text>
</comment>
<dbReference type="GO" id="GO:0071555">
    <property type="term" value="P:cell wall organization"/>
    <property type="evidence" value="ECO:0007669"/>
    <property type="project" value="UniProtKB-KW"/>
</dbReference>
<proteinExistence type="inferred from homology"/>
<organism evidence="15 16">
    <name type="scientific">Roseibium aquae</name>
    <dbReference type="NCBI Taxonomy" id="1323746"/>
    <lineage>
        <taxon>Bacteria</taxon>
        <taxon>Pseudomonadati</taxon>
        <taxon>Pseudomonadota</taxon>
        <taxon>Alphaproteobacteria</taxon>
        <taxon>Hyphomicrobiales</taxon>
        <taxon>Stappiaceae</taxon>
        <taxon>Roseibium</taxon>
    </lineage>
</organism>
<dbReference type="Pfam" id="PF02875">
    <property type="entry name" value="Mur_ligase_C"/>
    <property type="match status" value="1"/>
</dbReference>
<dbReference type="Gene3D" id="3.90.190.20">
    <property type="entry name" value="Mur ligase, C-terminal domain"/>
    <property type="match status" value="1"/>
</dbReference>
<comment type="catalytic activity">
    <reaction evidence="10 11">
        <text>D-alanyl-D-alanine + UDP-N-acetyl-alpha-D-muramoyl-L-alanyl-gamma-D-glutamyl-meso-2,6-diaminopimelate + ATP = UDP-N-acetyl-alpha-D-muramoyl-L-alanyl-gamma-D-glutamyl-meso-2,6-diaminopimeloyl-D-alanyl-D-alanine + ADP + phosphate + H(+)</text>
        <dbReference type="Rhea" id="RHEA:28374"/>
        <dbReference type="ChEBI" id="CHEBI:15378"/>
        <dbReference type="ChEBI" id="CHEBI:30616"/>
        <dbReference type="ChEBI" id="CHEBI:43474"/>
        <dbReference type="ChEBI" id="CHEBI:57822"/>
        <dbReference type="ChEBI" id="CHEBI:61386"/>
        <dbReference type="ChEBI" id="CHEBI:83905"/>
        <dbReference type="ChEBI" id="CHEBI:456216"/>
        <dbReference type="EC" id="6.3.2.10"/>
    </reaction>
</comment>
<feature type="domain" description="Mur ligase N-terminal catalytic" evidence="12">
    <location>
        <begin position="29"/>
        <end position="98"/>
    </location>
</feature>
<keyword evidence="2 10" id="KW-0436">Ligase</keyword>
<dbReference type="InterPro" id="IPR004101">
    <property type="entry name" value="Mur_ligase_C"/>
</dbReference>
<keyword evidence="4 10" id="KW-0547">Nucleotide-binding</keyword>
<evidence type="ECO:0000256" key="5">
    <source>
        <dbReference type="ARBA" id="ARBA00022840"/>
    </source>
</evidence>
<evidence type="ECO:0000259" key="12">
    <source>
        <dbReference type="Pfam" id="PF01225"/>
    </source>
</evidence>
<dbReference type="PANTHER" id="PTHR43024:SF1">
    <property type="entry name" value="UDP-N-ACETYLMURAMOYL-TRIPEPTIDE--D-ALANYL-D-ALANINE LIGASE"/>
    <property type="match status" value="1"/>
</dbReference>
<evidence type="ECO:0000313" key="15">
    <source>
        <dbReference type="EMBL" id="GGB36654.1"/>
    </source>
</evidence>
<dbReference type="GO" id="GO:0005524">
    <property type="term" value="F:ATP binding"/>
    <property type="evidence" value="ECO:0007669"/>
    <property type="project" value="UniProtKB-UniRule"/>
</dbReference>
<evidence type="ECO:0000256" key="3">
    <source>
        <dbReference type="ARBA" id="ARBA00022618"/>
    </source>
</evidence>
<dbReference type="InterPro" id="IPR036565">
    <property type="entry name" value="Mur-like_cat_sf"/>
</dbReference>
<dbReference type="EC" id="6.3.2.10" evidence="10 11"/>
<keyword evidence="9 10" id="KW-0961">Cell wall biogenesis/degradation</keyword>
<keyword evidence="7 10" id="KW-0573">Peptidoglycan synthesis</keyword>
<reference evidence="15" key="1">
    <citation type="journal article" date="2014" name="Int. J. Syst. Evol. Microbiol.">
        <title>Complete genome sequence of Corynebacterium casei LMG S-19264T (=DSM 44701T), isolated from a smear-ripened cheese.</title>
        <authorList>
            <consortium name="US DOE Joint Genome Institute (JGI-PGF)"/>
            <person name="Walter F."/>
            <person name="Albersmeier A."/>
            <person name="Kalinowski J."/>
            <person name="Ruckert C."/>
        </authorList>
    </citation>
    <scope>NUCLEOTIDE SEQUENCE</scope>
    <source>
        <strain evidence="15">CGMCC 1.12426</strain>
    </source>
</reference>
<keyword evidence="5 10" id="KW-0067">ATP-binding</keyword>
<comment type="caution">
    <text evidence="15">The sequence shown here is derived from an EMBL/GenBank/DDBJ whole genome shotgun (WGS) entry which is preliminary data.</text>
</comment>
<dbReference type="InterPro" id="IPR036615">
    <property type="entry name" value="Mur_ligase_C_dom_sf"/>
</dbReference>
<dbReference type="GO" id="GO:0009252">
    <property type="term" value="P:peptidoglycan biosynthetic process"/>
    <property type="evidence" value="ECO:0007669"/>
    <property type="project" value="UniProtKB-UniRule"/>
</dbReference>
<dbReference type="SUPFAM" id="SSF53244">
    <property type="entry name" value="MurD-like peptide ligases, peptide-binding domain"/>
    <property type="match status" value="1"/>
</dbReference>
<dbReference type="OrthoDB" id="9800958at2"/>
<evidence type="ECO:0000256" key="4">
    <source>
        <dbReference type="ARBA" id="ARBA00022741"/>
    </source>
</evidence>
<dbReference type="Gene3D" id="3.40.1390.10">
    <property type="entry name" value="MurE/MurF, N-terminal domain"/>
    <property type="match status" value="1"/>
</dbReference>
<dbReference type="Pfam" id="PF08245">
    <property type="entry name" value="Mur_ligase_M"/>
    <property type="match status" value="1"/>
</dbReference>
<dbReference type="GO" id="GO:0008360">
    <property type="term" value="P:regulation of cell shape"/>
    <property type="evidence" value="ECO:0007669"/>
    <property type="project" value="UniProtKB-KW"/>
</dbReference>
<keyword evidence="16" id="KW-1185">Reference proteome</keyword>
<dbReference type="GO" id="GO:0051301">
    <property type="term" value="P:cell division"/>
    <property type="evidence" value="ECO:0007669"/>
    <property type="project" value="UniProtKB-KW"/>
</dbReference>
<keyword evidence="3 10" id="KW-0132">Cell division</keyword>
<dbReference type="GO" id="GO:0005737">
    <property type="term" value="C:cytoplasm"/>
    <property type="evidence" value="ECO:0007669"/>
    <property type="project" value="UniProtKB-SubCell"/>
</dbReference>
<dbReference type="AlphaFoldDB" id="A0A916TAY6"/>
<dbReference type="InterPro" id="IPR013221">
    <property type="entry name" value="Mur_ligase_cen"/>
</dbReference>
<keyword evidence="8 10" id="KW-0131">Cell cycle</keyword>
<evidence type="ECO:0000313" key="16">
    <source>
        <dbReference type="Proteomes" id="UP000605148"/>
    </source>
</evidence>
<comment type="function">
    <text evidence="10 11">Involved in cell wall formation. Catalyzes the final step in the synthesis of UDP-N-acetylmuramoyl-pentapeptide, the precursor of murein.</text>
</comment>
<feature type="domain" description="Mur ligase C-terminal" evidence="13">
    <location>
        <begin position="339"/>
        <end position="451"/>
    </location>
</feature>
<keyword evidence="6 10" id="KW-0133">Cell shape</keyword>
<evidence type="ECO:0000256" key="11">
    <source>
        <dbReference type="RuleBase" id="RU004136"/>
    </source>
</evidence>
<dbReference type="HAMAP" id="MF_02019">
    <property type="entry name" value="MurF"/>
    <property type="match status" value="1"/>
</dbReference>
<dbReference type="NCBIfam" id="TIGR01143">
    <property type="entry name" value="murF"/>
    <property type="match status" value="1"/>
</dbReference>
<dbReference type="Gene3D" id="3.40.1190.10">
    <property type="entry name" value="Mur-like, catalytic domain"/>
    <property type="match status" value="1"/>
</dbReference>
<dbReference type="RefSeq" id="WP_150494290.1">
    <property type="nucleotide sequence ID" value="NZ_BMFA01000001.1"/>
</dbReference>
<accession>A0A916TAY6</accession>
<dbReference type="InterPro" id="IPR005863">
    <property type="entry name" value="UDP-N-AcMur_synth"/>
</dbReference>
<evidence type="ECO:0000256" key="6">
    <source>
        <dbReference type="ARBA" id="ARBA00022960"/>
    </source>
</evidence>
<evidence type="ECO:0000256" key="10">
    <source>
        <dbReference type="HAMAP-Rule" id="MF_02019"/>
    </source>
</evidence>
<keyword evidence="1 10" id="KW-0963">Cytoplasm</keyword>
<dbReference type="EMBL" id="BMFA01000001">
    <property type="protein sequence ID" value="GGB36654.1"/>
    <property type="molecule type" value="Genomic_DNA"/>
</dbReference>
<comment type="pathway">
    <text evidence="10 11">Cell wall biogenesis; peptidoglycan biosynthesis.</text>
</comment>
<comment type="similarity">
    <text evidence="10">Belongs to the MurCDEF family. MurF subfamily.</text>
</comment>
<dbReference type="Pfam" id="PF01225">
    <property type="entry name" value="Mur_ligase"/>
    <property type="match status" value="1"/>
</dbReference>
<dbReference type="SUPFAM" id="SSF63418">
    <property type="entry name" value="MurE/MurF N-terminal domain"/>
    <property type="match status" value="1"/>
</dbReference>
<evidence type="ECO:0000256" key="2">
    <source>
        <dbReference type="ARBA" id="ARBA00022598"/>
    </source>
</evidence>
<dbReference type="GO" id="GO:0047480">
    <property type="term" value="F:UDP-N-acetylmuramoyl-tripeptide-D-alanyl-D-alanine ligase activity"/>
    <property type="evidence" value="ECO:0007669"/>
    <property type="project" value="UniProtKB-UniRule"/>
</dbReference>